<organism evidence="3 4">
    <name type="scientific">Histidinibacterium aquaticum</name>
    <dbReference type="NCBI Taxonomy" id="2613962"/>
    <lineage>
        <taxon>Bacteria</taxon>
        <taxon>Pseudomonadati</taxon>
        <taxon>Pseudomonadota</taxon>
        <taxon>Alphaproteobacteria</taxon>
        <taxon>Rhodobacterales</taxon>
        <taxon>Paracoccaceae</taxon>
        <taxon>Histidinibacterium</taxon>
    </lineage>
</organism>
<gene>
    <name evidence="3" type="ORF">F3S47_18810</name>
</gene>
<name>A0A5J5GAS0_9RHOB</name>
<comment type="caution">
    <text evidence="3">The sequence shown here is derived from an EMBL/GenBank/DDBJ whole genome shotgun (WGS) entry which is preliminary data.</text>
</comment>
<dbReference type="Proteomes" id="UP000326554">
    <property type="component" value="Unassembled WGS sequence"/>
</dbReference>
<protein>
    <recommendedName>
        <fullName evidence="5">DUF4412 domain-containing protein</fullName>
    </recommendedName>
</protein>
<dbReference type="AlphaFoldDB" id="A0A5J5GAS0"/>
<evidence type="ECO:0000256" key="1">
    <source>
        <dbReference type="SAM" id="MobiDB-lite"/>
    </source>
</evidence>
<evidence type="ECO:0000313" key="3">
    <source>
        <dbReference type="EMBL" id="KAA9005081.1"/>
    </source>
</evidence>
<dbReference type="RefSeq" id="WP_150446862.1">
    <property type="nucleotide sequence ID" value="NZ_VYQE01000008.1"/>
</dbReference>
<feature type="chain" id="PRO_5023886234" description="DUF4412 domain-containing protein" evidence="2">
    <location>
        <begin position="22"/>
        <end position="311"/>
    </location>
</feature>
<keyword evidence="2" id="KW-0732">Signal</keyword>
<feature type="compositionally biased region" description="Basic and acidic residues" evidence="1">
    <location>
        <begin position="266"/>
        <end position="287"/>
    </location>
</feature>
<feature type="signal peptide" evidence="2">
    <location>
        <begin position="1"/>
        <end position="21"/>
    </location>
</feature>
<evidence type="ECO:0000256" key="2">
    <source>
        <dbReference type="SAM" id="SignalP"/>
    </source>
</evidence>
<keyword evidence="4" id="KW-1185">Reference proteome</keyword>
<evidence type="ECO:0008006" key="5">
    <source>
        <dbReference type="Google" id="ProtNLM"/>
    </source>
</evidence>
<dbReference type="EMBL" id="VYQE01000008">
    <property type="protein sequence ID" value="KAA9005081.1"/>
    <property type="molecule type" value="Genomic_DNA"/>
</dbReference>
<accession>A0A5J5GAS0</accession>
<reference evidence="3 4" key="1">
    <citation type="submission" date="2019-09" db="EMBL/GenBank/DDBJ databases">
        <authorList>
            <person name="Park J.-S."/>
            <person name="Choi H.-J."/>
        </authorList>
    </citation>
    <scope>NUCLEOTIDE SEQUENCE [LARGE SCALE GENOMIC DNA]</scope>
    <source>
        <strain evidence="3 4">176SS1-4</strain>
    </source>
</reference>
<proteinExistence type="predicted"/>
<feature type="region of interest" description="Disordered" evidence="1">
    <location>
        <begin position="252"/>
        <end position="290"/>
    </location>
</feature>
<sequence length="311" mass="32434">MSPKRFAAILLFAMAPGLAGAQSPESVNVSTDGITVTLSVAGETITRTFPPQQDTATMTMAPDRRSFTFRMNGTSLLFHRVCGAALDLSEAEGIEGLDTDALKGSGPAWRGSLPVSDGSYDYVAFEQGDGSYRGYTVIRMAGAVTHGRWEFSGSGAADGTEPEPAFSDAQRDLALDLLAEVLGLPRQGLGDYVTLSRLPSGGQGGFGPGVVAELALDGAGRALPAEQLRDQPCAGPEEGGPAEILTVRIFREGPGGEPPEVQVELSDPRTRDIRDFGLEDAAGESRQDYSAALSEAAAQLQSGDPVSGLAR</sequence>
<evidence type="ECO:0000313" key="4">
    <source>
        <dbReference type="Proteomes" id="UP000326554"/>
    </source>
</evidence>